<dbReference type="STRING" id="216942.SLITO_v1c01780"/>
<sequence length="420" mass="49058">MNPRFISLNILDNVIFNNLFANKQLNNIKNNMSISKNDIFFIFKLVYGVIQYKLYLEYVTNKVLKKEIKNNKIKIIIWMALFQLVFLNSKAYYVINEAVELSKKVDHNLSSFVNAVLRKLQNKEYWKVNIKNKKNVAPLKEGIPYWLFDQISKQYSIDIAKKWIEYVNKESNLYVRLNTLKISKENFINNYNDVLKIEELEISNNFFIVSSNLFETDLLKKGFVYIQDPLSGLACEILNPEKNSKILDMCCAPGGKLSYLSQLVNQEADITAIEINENKKNIIQNNLENLGILNININYIDAVDYKTKTKFDYILLDAPCTGYGVIKNKPEIRLRKSTNDDIQKLYNLQKKLLEKAYSLLSKGGAIVYSTCTINKNENEFQIDEFLKKHKKMKKVYEKQYFGFEYNTNGFYICKLIKSSV</sequence>
<evidence type="ECO:0000256" key="5">
    <source>
        <dbReference type="PROSITE-ProRule" id="PRU01023"/>
    </source>
</evidence>
<organism evidence="7 8">
    <name type="scientific">Spiroplasma litorale</name>
    <dbReference type="NCBI Taxonomy" id="216942"/>
    <lineage>
        <taxon>Bacteria</taxon>
        <taxon>Bacillati</taxon>
        <taxon>Mycoplasmatota</taxon>
        <taxon>Mollicutes</taxon>
        <taxon>Entomoplasmatales</taxon>
        <taxon>Spiroplasmataceae</taxon>
        <taxon>Spiroplasma</taxon>
    </lineage>
</organism>
<keyword evidence="1 5" id="KW-0489">Methyltransferase</keyword>
<dbReference type="GO" id="GO:0001510">
    <property type="term" value="P:RNA methylation"/>
    <property type="evidence" value="ECO:0007669"/>
    <property type="project" value="InterPro"/>
</dbReference>
<feature type="binding site" evidence="5">
    <location>
        <begin position="250"/>
        <end position="256"/>
    </location>
    <ligand>
        <name>S-adenosyl-L-methionine</name>
        <dbReference type="ChEBI" id="CHEBI:59789"/>
    </ligand>
</feature>
<feature type="domain" description="SAM-dependent MTase RsmB/NOP-type" evidence="6">
    <location>
        <begin position="147"/>
        <end position="420"/>
    </location>
</feature>
<accession>A0A0K1W100</accession>
<evidence type="ECO:0000256" key="4">
    <source>
        <dbReference type="ARBA" id="ARBA00022884"/>
    </source>
</evidence>
<dbReference type="GO" id="GO:0003723">
    <property type="term" value="F:RNA binding"/>
    <property type="evidence" value="ECO:0007669"/>
    <property type="project" value="UniProtKB-UniRule"/>
</dbReference>
<dbReference type="InterPro" id="IPR029063">
    <property type="entry name" value="SAM-dependent_MTases_sf"/>
</dbReference>
<proteinExistence type="inferred from homology"/>
<dbReference type="Gene3D" id="3.40.50.150">
    <property type="entry name" value="Vaccinia Virus protein VP39"/>
    <property type="match status" value="1"/>
</dbReference>
<name>A0A0K1W100_9MOLU</name>
<dbReference type="Gene3D" id="3.30.70.1170">
    <property type="entry name" value="Sun protein, domain 3"/>
    <property type="match status" value="1"/>
</dbReference>
<evidence type="ECO:0000256" key="2">
    <source>
        <dbReference type="ARBA" id="ARBA00022679"/>
    </source>
</evidence>
<dbReference type="Pfam" id="PF01029">
    <property type="entry name" value="NusB"/>
    <property type="match status" value="1"/>
</dbReference>
<feature type="binding site" evidence="5">
    <location>
        <position position="274"/>
    </location>
    <ligand>
        <name>S-adenosyl-L-methionine</name>
        <dbReference type="ChEBI" id="CHEBI:59789"/>
    </ligand>
</feature>
<evidence type="ECO:0000313" key="7">
    <source>
        <dbReference type="EMBL" id="AKX33843.1"/>
    </source>
</evidence>
<dbReference type="GO" id="GO:0006355">
    <property type="term" value="P:regulation of DNA-templated transcription"/>
    <property type="evidence" value="ECO:0007669"/>
    <property type="project" value="InterPro"/>
</dbReference>
<keyword evidence="2 5" id="KW-0808">Transferase</keyword>
<dbReference type="PANTHER" id="PTHR22807">
    <property type="entry name" value="NOP2 YEAST -RELATED NOL1/NOP2/FMU SUN DOMAIN-CONTAINING"/>
    <property type="match status" value="1"/>
</dbReference>
<dbReference type="InterPro" id="IPR023267">
    <property type="entry name" value="RCMT"/>
</dbReference>
<evidence type="ECO:0000313" key="8">
    <source>
        <dbReference type="Proteomes" id="UP000067476"/>
    </source>
</evidence>
<dbReference type="InterPro" id="IPR035926">
    <property type="entry name" value="NusB-like_sf"/>
</dbReference>
<keyword evidence="3 5" id="KW-0949">S-adenosyl-L-methionine</keyword>
<reference evidence="7 8" key="1">
    <citation type="journal article" date="2015" name="Genome Announc.">
        <title>Complete Genome Sequence of Spiroplasma litorale TN-1T (DSM 21781), a Bacterium Isolated from a Green-Eyed Horsefly (Tabanus nigrovittatus).</title>
        <authorList>
            <person name="Lo W.S."/>
            <person name="Lai Y.C."/>
            <person name="Lien Y.W."/>
            <person name="Wang T.H."/>
            <person name="Kuo C.H."/>
        </authorList>
    </citation>
    <scope>NUCLEOTIDE SEQUENCE [LARGE SCALE GENOMIC DNA]</scope>
    <source>
        <strain evidence="7 8">TN-1</strain>
    </source>
</reference>
<evidence type="ECO:0000256" key="3">
    <source>
        <dbReference type="ARBA" id="ARBA00022691"/>
    </source>
</evidence>
<dbReference type="PATRIC" id="fig|216942.3.peg.178"/>
<dbReference type="SUPFAM" id="SSF48013">
    <property type="entry name" value="NusB-like"/>
    <property type="match status" value="1"/>
</dbReference>
<feature type="active site" description="Nucleophile" evidence="5">
    <location>
        <position position="371"/>
    </location>
</feature>
<dbReference type="InterPro" id="IPR049560">
    <property type="entry name" value="MeTrfase_RsmB-F_NOP2_cat"/>
</dbReference>
<feature type="binding site" evidence="5">
    <location>
        <position position="317"/>
    </location>
    <ligand>
        <name>S-adenosyl-L-methionine</name>
        <dbReference type="ChEBI" id="CHEBI:59789"/>
    </ligand>
</feature>
<protein>
    <submittedName>
        <fullName evidence="7">16S rRNA (Cytosine967-C5)-methyltransferase</fullName>
    </submittedName>
</protein>
<dbReference type="CDD" id="cd02440">
    <property type="entry name" value="AdoMet_MTases"/>
    <property type="match status" value="1"/>
</dbReference>
<dbReference type="NCBIfam" id="NF011494">
    <property type="entry name" value="PRK14902.1"/>
    <property type="match status" value="1"/>
</dbReference>
<keyword evidence="4 5" id="KW-0694">RNA-binding</keyword>
<dbReference type="Proteomes" id="UP000067476">
    <property type="component" value="Chromosome"/>
</dbReference>
<dbReference type="GO" id="GO:0008173">
    <property type="term" value="F:RNA methyltransferase activity"/>
    <property type="evidence" value="ECO:0007669"/>
    <property type="project" value="InterPro"/>
</dbReference>
<dbReference type="SUPFAM" id="SSF53335">
    <property type="entry name" value="S-adenosyl-L-methionine-dependent methyltransferases"/>
    <property type="match status" value="1"/>
</dbReference>
<dbReference type="Pfam" id="PF01189">
    <property type="entry name" value="Methyltr_RsmB-F"/>
    <property type="match status" value="1"/>
</dbReference>
<feature type="binding site" evidence="5">
    <location>
        <position position="301"/>
    </location>
    <ligand>
        <name>S-adenosyl-L-methionine</name>
        <dbReference type="ChEBI" id="CHEBI:59789"/>
    </ligand>
</feature>
<dbReference type="InterPro" id="IPR001678">
    <property type="entry name" value="MeTrfase_RsmB-F_NOP2_dom"/>
</dbReference>
<dbReference type="AlphaFoldDB" id="A0A0K1W100"/>
<dbReference type="PRINTS" id="PR02008">
    <property type="entry name" value="RCMTFAMILY"/>
</dbReference>
<dbReference type="PANTHER" id="PTHR22807:SF53">
    <property type="entry name" value="RIBOSOMAL RNA SMALL SUBUNIT METHYLTRANSFERASE B-RELATED"/>
    <property type="match status" value="1"/>
</dbReference>
<evidence type="ECO:0000256" key="1">
    <source>
        <dbReference type="ARBA" id="ARBA00022603"/>
    </source>
</evidence>
<gene>
    <name evidence="7" type="primary">rsmB</name>
    <name evidence="7" type="ORF">SLITO_v1c01780</name>
</gene>
<dbReference type="EMBL" id="CP012357">
    <property type="protein sequence ID" value="AKX33843.1"/>
    <property type="molecule type" value="Genomic_DNA"/>
</dbReference>
<dbReference type="OrthoDB" id="9810297at2"/>
<evidence type="ECO:0000259" key="6">
    <source>
        <dbReference type="PROSITE" id="PS51686"/>
    </source>
</evidence>
<dbReference type="InterPro" id="IPR006027">
    <property type="entry name" value="NusB_RsmB_TIM44"/>
</dbReference>
<dbReference type="KEGG" id="sll:SLITO_v1c01780"/>
<dbReference type="PROSITE" id="PS51686">
    <property type="entry name" value="SAM_MT_RSMB_NOP"/>
    <property type="match status" value="1"/>
</dbReference>
<comment type="similarity">
    <text evidence="5">Belongs to the class I-like SAM-binding methyltransferase superfamily. RsmB/NOP family.</text>
</comment>
<dbReference type="Gene3D" id="1.10.940.10">
    <property type="entry name" value="NusB-like"/>
    <property type="match status" value="1"/>
</dbReference>
<keyword evidence="8" id="KW-1185">Reference proteome</keyword>
<dbReference type="RefSeq" id="WP_075057941.1">
    <property type="nucleotide sequence ID" value="NZ_CP012357.1"/>
</dbReference>